<organism evidence="8 9">
    <name type="scientific">Mytilus galloprovincialis</name>
    <name type="common">Mediterranean mussel</name>
    <dbReference type="NCBI Taxonomy" id="29158"/>
    <lineage>
        <taxon>Eukaryota</taxon>
        <taxon>Metazoa</taxon>
        <taxon>Spiralia</taxon>
        <taxon>Lophotrochozoa</taxon>
        <taxon>Mollusca</taxon>
        <taxon>Bivalvia</taxon>
        <taxon>Autobranchia</taxon>
        <taxon>Pteriomorphia</taxon>
        <taxon>Mytilida</taxon>
        <taxon>Mytiloidea</taxon>
        <taxon>Mytilidae</taxon>
        <taxon>Mytilinae</taxon>
        <taxon>Mytilus</taxon>
    </lineage>
</organism>
<evidence type="ECO:0000256" key="4">
    <source>
        <dbReference type="ARBA" id="ARBA00022827"/>
    </source>
</evidence>
<comment type="caution">
    <text evidence="8">The sequence shown here is derived from an EMBL/GenBank/DDBJ whole genome shotgun (WGS) entry which is preliminary data.</text>
</comment>
<keyword evidence="6" id="KW-0472">Membrane</keyword>
<dbReference type="InterPro" id="IPR007867">
    <property type="entry name" value="GMC_OxRtase_C"/>
</dbReference>
<dbReference type="GO" id="GO:0050660">
    <property type="term" value="F:flavin adenine dinucleotide binding"/>
    <property type="evidence" value="ECO:0007669"/>
    <property type="project" value="InterPro"/>
</dbReference>
<dbReference type="Gene3D" id="4.10.450.10">
    <property type="entry name" value="Glucose Oxidase, domain 2"/>
    <property type="match status" value="1"/>
</dbReference>
<dbReference type="PANTHER" id="PTHR11552">
    <property type="entry name" value="GLUCOSE-METHANOL-CHOLINE GMC OXIDOREDUCTASE"/>
    <property type="match status" value="1"/>
</dbReference>
<evidence type="ECO:0000256" key="6">
    <source>
        <dbReference type="SAM" id="Phobius"/>
    </source>
</evidence>
<name>A0A8B6G135_MYTGA</name>
<dbReference type="OrthoDB" id="269227at2759"/>
<dbReference type="InterPro" id="IPR036188">
    <property type="entry name" value="FAD/NAD-bd_sf"/>
</dbReference>
<comment type="similarity">
    <text evidence="2">Belongs to the GMC oxidoreductase family.</text>
</comment>
<keyword evidence="5" id="KW-0560">Oxidoreductase</keyword>
<keyword evidence="4" id="KW-0274">FAD</keyword>
<gene>
    <name evidence="8" type="ORF">MGAL_10B026956</name>
</gene>
<keyword evidence="3" id="KW-0285">Flavoprotein</keyword>
<dbReference type="InterPro" id="IPR012132">
    <property type="entry name" value="GMC_OxRdtase"/>
</dbReference>
<proteinExistence type="inferred from homology"/>
<evidence type="ECO:0000256" key="3">
    <source>
        <dbReference type="ARBA" id="ARBA00022630"/>
    </source>
</evidence>
<protein>
    <recommendedName>
        <fullName evidence="7">Glucose-methanol-choline oxidoreductase C-terminal domain-containing protein</fullName>
    </recommendedName>
</protein>
<dbReference type="Proteomes" id="UP000596742">
    <property type="component" value="Unassembled WGS sequence"/>
</dbReference>
<dbReference type="EMBL" id="UYJE01007719">
    <property type="protein sequence ID" value="VDI57220.1"/>
    <property type="molecule type" value="Genomic_DNA"/>
</dbReference>
<reference evidence="8" key="1">
    <citation type="submission" date="2018-11" db="EMBL/GenBank/DDBJ databases">
        <authorList>
            <person name="Alioto T."/>
            <person name="Alioto T."/>
        </authorList>
    </citation>
    <scope>NUCLEOTIDE SEQUENCE</scope>
</reference>
<dbReference type="PANTHER" id="PTHR11552:SF147">
    <property type="entry name" value="CHOLINE DEHYDROGENASE, MITOCHONDRIAL"/>
    <property type="match status" value="1"/>
</dbReference>
<evidence type="ECO:0000256" key="1">
    <source>
        <dbReference type="ARBA" id="ARBA00001974"/>
    </source>
</evidence>
<dbReference type="SUPFAM" id="SSF51905">
    <property type="entry name" value="FAD/NAD(P)-binding domain"/>
    <property type="match status" value="1"/>
</dbReference>
<feature type="transmembrane region" description="Helical" evidence="6">
    <location>
        <begin position="76"/>
        <end position="101"/>
    </location>
</feature>
<dbReference type="GO" id="GO:0016614">
    <property type="term" value="F:oxidoreductase activity, acting on CH-OH group of donors"/>
    <property type="evidence" value="ECO:0007669"/>
    <property type="project" value="InterPro"/>
</dbReference>
<dbReference type="AlphaFoldDB" id="A0A8B6G135"/>
<evidence type="ECO:0000259" key="7">
    <source>
        <dbReference type="Pfam" id="PF05199"/>
    </source>
</evidence>
<dbReference type="Pfam" id="PF05199">
    <property type="entry name" value="GMC_oxred_C"/>
    <property type="match status" value="1"/>
</dbReference>
<evidence type="ECO:0000256" key="5">
    <source>
        <dbReference type="ARBA" id="ARBA00023002"/>
    </source>
</evidence>
<dbReference type="Gene3D" id="3.50.50.60">
    <property type="entry name" value="FAD/NAD(P)-binding domain"/>
    <property type="match status" value="1"/>
</dbReference>
<evidence type="ECO:0000313" key="9">
    <source>
        <dbReference type="Proteomes" id="UP000596742"/>
    </source>
</evidence>
<accession>A0A8B6G135</accession>
<sequence>MPLPEIYRQAAHDIGIEHVDLNGENQKGLSYIQSSMKNGERSNTAKAYLRPIINTISLVDLKVQAFSNLQSFYEHYFCHLMCFNAMVNVVFLSFVFAYMLFRWLISVLTSNGLEGHIFVFDIDGKTKQEKRSSSMEFTIISIQKHPKCIDYFSHETRVWLRILLTIPRLTQNYLCEFDDVKTVLSDLARLYLRPINAICNFIGFRGRYTQTVSENISKDKGMICRKLIGTFGIRIMRKLEKTKAFKEIGVTHNRMDFKGICDTEEFDSDEYWECIILDRTPPCINMSHGSKTDPFSVVDPQLRVTGISGLGVADASVMSHLTSGNTNAPSIMIGEKAADLIRGKDTVKAFRDKIKHLKL</sequence>
<evidence type="ECO:0000256" key="2">
    <source>
        <dbReference type="ARBA" id="ARBA00010790"/>
    </source>
</evidence>
<keyword evidence="9" id="KW-1185">Reference proteome</keyword>
<keyword evidence="6" id="KW-1133">Transmembrane helix</keyword>
<feature type="domain" description="Glucose-methanol-choline oxidoreductase C-terminal" evidence="7">
    <location>
        <begin position="258"/>
        <end position="334"/>
    </location>
</feature>
<dbReference type="InterPro" id="IPR027424">
    <property type="entry name" value="Glucose_Oxidase_domain_2"/>
</dbReference>
<evidence type="ECO:0000313" key="8">
    <source>
        <dbReference type="EMBL" id="VDI57220.1"/>
    </source>
</evidence>
<dbReference type="Gene3D" id="3.30.560.10">
    <property type="entry name" value="Glucose Oxidase, domain 3"/>
    <property type="match status" value="2"/>
</dbReference>
<keyword evidence="6" id="KW-0812">Transmembrane</keyword>
<comment type="cofactor">
    <cofactor evidence="1">
        <name>FAD</name>
        <dbReference type="ChEBI" id="CHEBI:57692"/>
    </cofactor>
</comment>